<dbReference type="GO" id="GO:0005886">
    <property type="term" value="C:plasma membrane"/>
    <property type="evidence" value="ECO:0007669"/>
    <property type="project" value="TreeGrafter"/>
</dbReference>
<dbReference type="AlphaFoldDB" id="K9YGC5"/>
<gene>
    <name evidence="8" type="ordered locus">Cyast_0027</name>
</gene>
<evidence type="ECO:0000256" key="3">
    <source>
        <dbReference type="ARBA" id="ARBA00022692"/>
    </source>
</evidence>
<dbReference type="InterPro" id="IPR007267">
    <property type="entry name" value="GtrA_DPMS_TM"/>
</dbReference>
<evidence type="ECO:0000256" key="5">
    <source>
        <dbReference type="ARBA" id="ARBA00023136"/>
    </source>
</evidence>
<organism evidence="8 9">
    <name type="scientific">Cyanobacterium stanieri (strain ATCC 29140 / PCC 7202)</name>
    <dbReference type="NCBI Taxonomy" id="292563"/>
    <lineage>
        <taxon>Bacteria</taxon>
        <taxon>Bacillati</taxon>
        <taxon>Cyanobacteriota</taxon>
        <taxon>Cyanophyceae</taxon>
        <taxon>Oscillatoriophycideae</taxon>
        <taxon>Chroococcales</taxon>
        <taxon>Geminocystaceae</taxon>
        <taxon>Cyanobacterium</taxon>
    </lineage>
</organism>
<evidence type="ECO:0000256" key="1">
    <source>
        <dbReference type="ARBA" id="ARBA00004141"/>
    </source>
</evidence>
<dbReference type="HOGENOM" id="CLU_083873_6_3_3"/>
<dbReference type="PANTHER" id="PTHR38459:SF1">
    <property type="entry name" value="PROPHAGE BACTOPRENOL-LINKED GLUCOSE TRANSLOCASE HOMOLOG"/>
    <property type="match status" value="1"/>
</dbReference>
<dbReference type="BioCyc" id="CSTA292563:G1353-26-MONOMER"/>
<dbReference type="PANTHER" id="PTHR38459">
    <property type="entry name" value="PROPHAGE BACTOPRENOL-LINKED GLUCOSE TRANSLOCASE HOMOLOG"/>
    <property type="match status" value="1"/>
</dbReference>
<sequence>MIEKIKSAKVSKFLAIGGVCGILHLGILYGLTSMLEVNYLISTIVAILVVNFVSFYLNKIYTFRTKKKLFWRELWKFYSVMASSHFINIVGVFILVDIVRIGYLLANIFCTAILTPLNYFFHHRWSFKKKNKKMRSK</sequence>
<comment type="subcellular location">
    <subcellularLocation>
        <location evidence="1">Membrane</location>
        <topology evidence="1">Multi-pass membrane protein</topology>
    </subcellularLocation>
</comment>
<keyword evidence="3 6" id="KW-0812">Transmembrane</keyword>
<evidence type="ECO:0000313" key="8">
    <source>
        <dbReference type="EMBL" id="AFZ46011.1"/>
    </source>
</evidence>
<dbReference type="eggNOG" id="COG2246">
    <property type="taxonomic scope" value="Bacteria"/>
</dbReference>
<feature type="transmembrane region" description="Helical" evidence="6">
    <location>
        <begin position="12"/>
        <end position="31"/>
    </location>
</feature>
<feature type="transmembrane region" description="Helical" evidence="6">
    <location>
        <begin position="77"/>
        <end position="95"/>
    </location>
</feature>
<dbReference type="GO" id="GO:0000271">
    <property type="term" value="P:polysaccharide biosynthetic process"/>
    <property type="evidence" value="ECO:0007669"/>
    <property type="project" value="InterPro"/>
</dbReference>
<keyword evidence="9" id="KW-1185">Reference proteome</keyword>
<proteinExistence type="inferred from homology"/>
<accession>K9YGC5</accession>
<feature type="transmembrane region" description="Helical" evidence="6">
    <location>
        <begin position="37"/>
        <end position="57"/>
    </location>
</feature>
<dbReference type="InterPro" id="IPR051401">
    <property type="entry name" value="GtrA_CellWall_Glycosyl"/>
</dbReference>
<evidence type="ECO:0000259" key="7">
    <source>
        <dbReference type="Pfam" id="PF04138"/>
    </source>
</evidence>
<dbReference type="Pfam" id="PF04138">
    <property type="entry name" value="GtrA_DPMS_TM"/>
    <property type="match status" value="1"/>
</dbReference>
<evidence type="ECO:0000256" key="6">
    <source>
        <dbReference type="SAM" id="Phobius"/>
    </source>
</evidence>
<feature type="transmembrane region" description="Helical" evidence="6">
    <location>
        <begin position="101"/>
        <end position="121"/>
    </location>
</feature>
<dbReference type="STRING" id="292563.Cyast_0027"/>
<name>K9YGC5_CYASC</name>
<evidence type="ECO:0000313" key="9">
    <source>
        <dbReference type="Proteomes" id="UP000010483"/>
    </source>
</evidence>
<feature type="domain" description="GtrA/DPMS transmembrane" evidence="7">
    <location>
        <begin position="12"/>
        <end position="127"/>
    </location>
</feature>
<evidence type="ECO:0000256" key="2">
    <source>
        <dbReference type="ARBA" id="ARBA00009399"/>
    </source>
</evidence>
<keyword evidence="4 6" id="KW-1133">Transmembrane helix</keyword>
<dbReference type="Proteomes" id="UP000010483">
    <property type="component" value="Chromosome"/>
</dbReference>
<comment type="similarity">
    <text evidence="2">Belongs to the GtrA family.</text>
</comment>
<dbReference type="EMBL" id="CP003940">
    <property type="protein sequence ID" value="AFZ46011.1"/>
    <property type="molecule type" value="Genomic_DNA"/>
</dbReference>
<protein>
    <submittedName>
        <fullName evidence="8">GtrA family protein</fullName>
    </submittedName>
</protein>
<dbReference type="KEGG" id="csn:Cyast_0027"/>
<evidence type="ECO:0000256" key="4">
    <source>
        <dbReference type="ARBA" id="ARBA00022989"/>
    </source>
</evidence>
<reference evidence="9" key="1">
    <citation type="journal article" date="2013" name="Proc. Natl. Acad. Sci. U.S.A.">
        <title>Improving the coverage of the cyanobacterial phylum using diversity-driven genome sequencing.</title>
        <authorList>
            <person name="Shih P.M."/>
            <person name="Wu D."/>
            <person name="Latifi A."/>
            <person name="Axen S.D."/>
            <person name="Fewer D.P."/>
            <person name="Talla E."/>
            <person name="Calteau A."/>
            <person name="Cai F."/>
            <person name="Tandeau de Marsac N."/>
            <person name="Rippka R."/>
            <person name="Herdman M."/>
            <person name="Sivonen K."/>
            <person name="Coursin T."/>
            <person name="Laurent T."/>
            <person name="Goodwin L."/>
            <person name="Nolan M."/>
            <person name="Davenport K.W."/>
            <person name="Han C.S."/>
            <person name="Rubin E.M."/>
            <person name="Eisen J.A."/>
            <person name="Woyke T."/>
            <person name="Gugger M."/>
            <person name="Kerfeld C.A."/>
        </authorList>
    </citation>
    <scope>NUCLEOTIDE SEQUENCE [LARGE SCALE GENOMIC DNA]</scope>
    <source>
        <strain evidence="9">ATCC 29140 / PCC 7202</strain>
    </source>
</reference>
<keyword evidence="5 6" id="KW-0472">Membrane</keyword>